<dbReference type="EMBL" id="KZ308844">
    <property type="protein sequence ID" value="KAG8234757.1"/>
    <property type="molecule type" value="Genomic_DNA"/>
</dbReference>
<protein>
    <recommendedName>
        <fullName evidence="1">CHK kinase-like domain-containing protein</fullName>
    </recommendedName>
</protein>
<dbReference type="OrthoDB" id="191037at2759"/>
<reference evidence="2" key="1">
    <citation type="submission" date="2013-04" db="EMBL/GenBank/DDBJ databases">
        <authorList>
            <person name="Qu J."/>
            <person name="Murali S.C."/>
            <person name="Bandaranaike D."/>
            <person name="Bellair M."/>
            <person name="Blankenburg K."/>
            <person name="Chao H."/>
            <person name="Dinh H."/>
            <person name="Doddapaneni H."/>
            <person name="Downs B."/>
            <person name="Dugan-Rocha S."/>
            <person name="Elkadiri S."/>
            <person name="Gnanaolivu R.D."/>
            <person name="Hernandez B."/>
            <person name="Javaid M."/>
            <person name="Jayaseelan J.C."/>
            <person name="Lee S."/>
            <person name="Li M."/>
            <person name="Ming W."/>
            <person name="Munidasa M."/>
            <person name="Muniz J."/>
            <person name="Nguyen L."/>
            <person name="Ongeri F."/>
            <person name="Osuji N."/>
            <person name="Pu L.-L."/>
            <person name="Puazo M."/>
            <person name="Qu C."/>
            <person name="Quiroz J."/>
            <person name="Raj R."/>
            <person name="Weissenberger G."/>
            <person name="Xin Y."/>
            <person name="Zou X."/>
            <person name="Han Y."/>
            <person name="Richards S."/>
            <person name="Worley K."/>
            <person name="Muzny D."/>
            <person name="Gibbs R."/>
        </authorList>
    </citation>
    <scope>NUCLEOTIDE SEQUENCE</scope>
    <source>
        <strain evidence="2">Sampled in the wild</strain>
    </source>
</reference>
<feature type="domain" description="CHK kinase-like" evidence="1">
    <location>
        <begin position="28"/>
        <end position="244"/>
    </location>
</feature>
<reference evidence="2" key="2">
    <citation type="submission" date="2017-10" db="EMBL/GenBank/DDBJ databases">
        <title>Ladona fulva Genome sequencing and assembly.</title>
        <authorList>
            <person name="Murali S."/>
            <person name="Richards S."/>
            <person name="Bandaranaike D."/>
            <person name="Bellair M."/>
            <person name="Blankenburg K."/>
            <person name="Chao H."/>
            <person name="Dinh H."/>
            <person name="Doddapaneni H."/>
            <person name="Dugan-Rocha S."/>
            <person name="Elkadiri S."/>
            <person name="Gnanaolivu R."/>
            <person name="Hernandez B."/>
            <person name="Skinner E."/>
            <person name="Javaid M."/>
            <person name="Lee S."/>
            <person name="Li M."/>
            <person name="Ming W."/>
            <person name="Munidasa M."/>
            <person name="Muniz J."/>
            <person name="Nguyen L."/>
            <person name="Hughes D."/>
            <person name="Osuji N."/>
            <person name="Pu L.-L."/>
            <person name="Puazo M."/>
            <person name="Qu C."/>
            <person name="Quiroz J."/>
            <person name="Raj R."/>
            <person name="Weissenberger G."/>
            <person name="Xin Y."/>
            <person name="Zou X."/>
            <person name="Han Y."/>
            <person name="Worley K."/>
            <person name="Muzny D."/>
            <person name="Gibbs R."/>
        </authorList>
    </citation>
    <scope>NUCLEOTIDE SEQUENCE</scope>
    <source>
        <strain evidence="2">Sampled in the wild</strain>
    </source>
</reference>
<dbReference type="InterPro" id="IPR011009">
    <property type="entry name" value="Kinase-like_dom_sf"/>
</dbReference>
<name>A0A8K0P6C8_LADFU</name>
<dbReference type="Pfam" id="PF02958">
    <property type="entry name" value="EcKL"/>
    <property type="match status" value="1"/>
</dbReference>
<dbReference type="Gene3D" id="3.90.1200.10">
    <property type="match status" value="1"/>
</dbReference>
<accession>A0A8K0P6C8</accession>
<dbReference type="SUPFAM" id="SSF56112">
    <property type="entry name" value="Protein kinase-like (PK-like)"/>
    <property type="match status" value="1"/>
</dbReference>
<dbReference type="SMART" id="SM00587">
    <property type="entry name" value="CHK"/>
    <property type="match status" value="1"/>
</dbReference>
<dbReference type="AlphaFoldDB" id="A0A8K0P6C8"/>
<comment type="caution">
    <text evidence="2">The sequence shown here is derived from an EMBL/GenBank/DDBJ whole genome shotgun (WGS) entry which is preliminary data.</text>
</comment>
<sequence>MSPFQAKMAPGRPFRGVPTCFHARGDLIVLEDLRARGFRMADRKAGLDVAHIEAALSLLAPLHALSLAARAMQPELFECRIAEAVREVMFSPENEAWYRGYYKSASGAACSIVADAFPSSEAYLRRLQSFTDDGFFQRMVDLVSAKWAKCCVNSSKVEAYEIPLVLCHGDCWTNNIMFRYDSPSDSPREIVEVCLLDFQMARVGSPALDLATLLYCCTTRDLRRAHLHRLLDLYHSWLQETLEELVEDIDVRASLLPKDILTLEMARCSQFGLGIALDMIPISTCDSDAAPDLYSSENSVEEVGGAEKFELLKAPPSAEGRRRMSELVQELVDNSYI</sequence>
<evidence type="ECO:0000313" key="3">
    <source>
        <dbReference type="Proteomes" id="UP000792457"/>
    </source>
</evidence>
<dbReference type="InterPro" id="IPR004119">
    <property type="entry name" value="EcKL"/>
</dbReference>
<keyword evidence="3" id="KW-1185">Reference proteome</keyword>
<organism evidence="2 3">
    <name type="scientific">Ladona fulva</name>
    <name type="common">Scarce chaser dragonfly</name>
    <name type="synonym">Libellula fulva</name>
    <dbReference type="NCBI Taxonomy" id="123851"/>
    <lineage>
        <taxon>Eukaryota</taxon>
        <taxon>Metazoa</taxon>
        <taxon>Ecdysozoa</taxon>
        <taxon>Arthropoda</taxon>
        <taxon>Hexapoda</taxon>
        <taxon>Insecta</taxon>
        <taxon>Pterygota</taxon>
        <taxon>Palaeoptera</taxon>
        <taxon>Odonata</taxon>
        <taxon>Epiprocta</taxon>
        <taxon>Anisoptera</taxon>
        <taxon>Libelluloidea</taxon>
        <taxon>Libellulidae</taxon>
        <taxon>Ladona</taxon>
    </lineage>
</organism>
<dbReference type="InterPro" id="IPR015897">
    <property type="entry name" value="CHK_kinase-like"/>
</dbReference>
<proteinExistence type="predicted"/>
<dbReference type="Proteomes" id="UP000792457">
    <property type="component" value="Unassembled WGS sequence"/>
</dbReference>
<evidence type="ECO:0000259" key="1">
    <source>
        <dbReference type="SMART" id="SM00587"/>
    </source>
</evidence>
<evidence type="ECO:0000313" key="2">
    <source>
        <dbReference type="EMBL" id="KAG8234757.1"/>
    </source>
</evidence>
<gene>
    <name evidence="2" type="ORF">J437_LFUL006589</name>
</gene>
<dbReference type="PANTHER" id="PTHR11012:SF30">
    <property type="entry name" value="PROTEIN KINASE-LIKE DOMAIN-CONTAINING"/>
    <property type="match status" value="1"/>
</dbReference>
<dbReference type="PANTHER" id="PTHR11012">
    <property type="entry name" value="PROTEIN KINASE-LIKE DOMAIN-CONTAINING"/>
    <property type="match status" value="1"/>
</dbReference>